<evidence type="ECO:0000256" key="3">
    <source>
        <dbReference type="ARBA" id="ARBA00022490"/>
    </source>
</evidence>
<dbReference type="PANTHER" id="PTHR16517:SF2">
    <property type="entry name" value="TUBBY-RELATED PROTEIN 4"/>
    <property type="match status" value="1"/>
</dbReference>
<evidence type="ECO:0000256" key="2">
    <source>
        <dbReference type="ARBA" id="ARBA00007129"/>
    </source>
</evidence>
<feature type="compositionally biased region" description="Polar residues" evidence="6">
    <location>
        <begin position="1025"/>
        <end position="1042"/>
    </location>
</feature>
<keyword evidence="12" id="KW-1185">Reference proteome</keyword>
<evidence type="ECO:0000313" key="8">
    <source>
        <dbReference type="EMBL" id="RWS14272.1"/>
    </source>
</evidence>
<feature type="compositionally biased region" description="Basic residues" evidence="6">
    <location>
        <begin position="528"/>
        <end position="540"/>
    </location>
</feature>
<dbReference type="SUPFAM" id="SSF50978">
    <property type="entry name" value="WD40 repeat-like"/>
    <property type="match status" value="1"/>
</dbReference>
<sequence>MHLHFEKTEKPSSYSDSNILTLSWMGKVPDGLLQTHDDEGWKLNRANYYQDGWIATGNSRSIVGVTYTTCRCRKTSLTDLPQRTNYNLRGHRSDVIITRWNEPYQKLASCDSSGIVFVWIKFEGRWSIELINDRNTQVTDFSWSHDGRMMLICYIDGFVLIGSVAGQRYWSSVLNLDSCSTTCCSWSPDDQQVMFGTSNGHIIVIDISGTLVAEVTLRESIAISAMNWSCEKFKMEDNEEESTTNANGKTLILAVAFTDGILCLMKNYDDLFPVIIRTGLQSIKIEWSNKAEILAVAGHRLKSFSIQSPIYINEIQFYTETGTLRYTSEIGCTMYPITAFTWGHNDKRLFVATGPILHIAWVTKRVASLQLLSRLMIYQSIPSEKSIEKLPLPPRLQSFVASLFGKTLRCYLPDFNNIRNFVSFPPASNIRLQCTLIRHDDDIVNASTTYILYLEHLGGLIPLLKGKRASKLRPEFVIFDPQAVSSKDESRKFKSDTSSSSSYWNSSSNPQTSDSEFEESFGLSSPKLKTKRRHRFHKRNRREELNTNTTNGNFTRPENIYTYADEMPEHEKLLLVTSNIWGTKFKFLGLVNWLPSQLGSLTYRTSLLHLQPRQMTLLIKELGNSGNGSTFEVSSIGKTESGNQISSEEEDESGSGSNTDIDFNIPIAPMTPKKNIRYQSSTISPERRTSLYLRGTSSQAYNSYGDYVNFIPSANEELLTLQINGDSNGTTQTVSVEMTAAESNTSSQFQIQPQATSNSISTQTSFQSITEILNLMIAEKSEQNCNSAENKEIPSISDTSTEEAFNEMARKFSSEFPCSSRTPATQSIAFNKYEYLHNNYEVFNQINSSPLGSPSNISPPKTLRHKLTKIDTPRKANISYISNNDHSGCDTSSMYMNGPRNHLRLGAQSTSISSNWGVSVYQCNVTTTGDTCMIDTKPVHYQSSGRDVIKYIDDNDADENETPTIQQQFGNSPSFLYRNKSTTITHHFHPVTQVTNINNEFTNIRSNSEGSQYSQQRRLTLRNTIHNQSLENTETESQNSARNSKDRPKNCMLLDEESEDKEAIVSSCSCINTEENERKGFSFFESKNGCTQHSTDTIATSDSTSSNSSSQRKLSHEKSDQWLISTEPQKVRQQMRNIYNKGEESPCLKHRGSLPQNMITGSNSITSFTTNSESKNRSLPASPLLGQTRRKAQGKGLFYSPMMLRKVMKQKLNYLDCSSEDDNTSDEDLDSNDFQNLESFQKKNMKKKIKVKRKGSRIQPDKTSSNFSQVNYKEFVLHNKPPLWNEVSQVYQLDFGGRVTQESAKNFQIEYQGKQVMQFGRIDDNAYTLDFQHPFSALQALAVALANVTQRLK</sequence>
<dbReference type="InterPro" id="IPR025659">
    <property type="entry name" value="Tubby-like_C"/>
</dbReference>
<dbReference type="EMBL" id="NCKU01000745">
    <property type="protein sequence ID" value="RWS14364.1"/>
    <property type="molecule type" value="Genomic_DNA"/>
</dbReference>
<dbReference type="Gene3D" id="3.20.90.10">
    <property type="entry name" value="Tubby Protein, Chain A"/>
    <property type="match status" value="1"/>
</dbReference>
<dbReference type="GO" id="GO:0005737">
    <property type="term" value="C:cytoplasm"/>
    <property type="evidence" value="ECO:0007669"/>
    <property type="project" value="UniProtKB-SubCell"/>
</dbReference>
<accession>A0A3S3Q6M8</accession>
<dbReference type="InterPro" id="IPR036322">
    <property type="entry name" value="WD40_repeat_dom_sf"/>
</dbReference>
<dbReference type="SMART" id="SM00320">
    <property type="entry name" value="WD40"/>
    <property type="match status" value="3"/>
</dbReference>
<dbReference type="EMBL" id="NCKU01000762">
    <property type="protein sequence ID" value="RWS14272.1"/>
    <property type="molecule type" value="Genomic_DNA"/>
</dbReference>
<feature type="compositionally biased region" description="Polar residues" evidence="6">
    <location>
        <begin position="628"/>
        <end position="645"/>
    </location>
</feature>
<dbReference type="Proteomes" id="UP000285301">
    <property type="component" value="Unassembled WGS sequence"/>
</dbReference>
<gene>
    <name evidence="8" type="ORF">B4U79_03203</name>
    <name evidence="11" type="ORF">B4U79_11876</name>
    <name evidence="9" type="ORF">B4U79_12632</name>
    <name evidence="10" type="ORF">B4U79_15953</name>
</gene>
<feature type="region of interest" description="Disordered" evidence="6">
    <location>
        <begin position="1025"/>
        <end position="1049"/>
    </location>
</feature>
<dbReference type="InterPro" id="IPR001680">
    <property type="entry name" value="WD40_rpt"/>
</dbReference>
<dbReference type="InterPro" id="IPR036036">
    <property type="entry name" value="SOCS_box-like_dom_sf"/>
</dbReference>
<organism evidence="11 12">
    <name type="scientific">Dinothrombium tinctorium</name>
    <dbReference type="NCBI Taxonomy" id="1965070"/>
    <lineage>
        <taxon>Eukaryota</taxon>
        <taxon>Metazoa</taxon>
        <taxon>Ecdysozoa</taxon>
        <taxon>Arthropoda</taxon>
        <taxon>Chelicerata</taxon>
        <taxon>Arachnida</taxon>
        <taxon>Acari</taxon>
        <taxon>Acariformes</taxon>
        <taxon>Trombidiformes</taxon>
        <taxon>Prostigmata</taxon>
        <taxon>Anystina</taxon>
        <taxon>Parasitengona</taxon>
        <taxon>Trombidioidea</taxon>
        <taxon>Trombidiidae</taxon>
        <taxon>Dinothrombium</taxon>
    </lineage>
</organism>
<reference evidence="11 12" key="1">
    <citation type="journal article" date="2018" name="Gigascience">
        <title>Genomes of trombidid mites reveal novel predicted allergens and laterally-transferred genes associated with secondary metabolism.</title>
        <authorList>
            <person name="Dong X."/>
            <person name="Chaisiri K."/>
            <person name="Xia D."/>
            <person name="Armstrong S.D."/>
            <person name="Fang Y."/>
            <person name="Donnelly M.J."/>
            <person name="Kadowaki T."/>
            <person name="McGarry J.W."/>
            <person name="Darby A.C."/>
            <person name="Makepeace B.L."/>
        </authorList>
    </citation>
    <scope>NUCLEOTIDE SEQUENCE [LARGE SCALE GENOMIC DNA]</scope>
    <source>
        <strain evidence="11">UoL-WK</strain>
    </source>
</reference>
<reference evidence="11" key="2">
    <citation type="submission" date="2018-11" db="EMBL/GenBank/DDBJ databases">
        <title>Trombidioid mite genomics.</title>
        <authorList>
            <person name="Dong X."/>
        </authorList>
    </citation>
    <scope>NUCLEOTIDE SEQUENCE</scope>
    <source>
        <strain evidence="11">UoL-WK</strain>
    </source>
</reference>
<dbReference type="SMART" id="SM00969">
    <property type="entry name" value="SOCS_box"/>
    <property type="match status" value="1"/>
</dbReference>
<dbReference type="OrthoDB" id="8775810at2759"/>
<evidence type="ECO:0000313" key="11">
    <source>
        <dbReference type="EMBL" id="RWS14938.1"/>
    </source>
</evidence>
<dbReference type="Gene3D" id="1.10.750.20">
    <property type="entry name" value="SOCS box"/>
    <property type="match status" value="1"/>
</dbReference>
<evidence type="ECO:0000256" key="1">
    <source>
        <dbReference type="ARBA" id="ARBA00004496"/>
    </source>
</evidence>
<dbReference type="InterPro" id="IPR015943">
    <property type="entry name" value="WD40/YVTN_repeat-like_dom_sf"/>
</dbReference>
<comment type="caution">
    <text evidence="11">The sequence shown here is derived from an EMBL/GenBank/DDBJ whole genome shotgun (WGS) entry which is preliminary data.</text>
</comment>
<comment type="subcellular location">
    <subcellularLocation>
        <location evidence="1">Cytoplasm</location>
    </subcellularLocation>
</comment>
<evidence type="ECO:0000259" key="7">
    <source>
        <dbReference type="PROSITE" id="PS50225"/>
    </source>
</evidence>
<name>A0A3S3Q6M8_9ACAR</name>
<protein>
    <submittedName>
        <fullName evidence="11">Tubby-related protein 4-like protein</fullName>
    </submittedName>
</protein>
<keyword evidence="3" id="KW-0963">Cytoplasm</keyword>
<dbReference type="EMBL" id="NCKU01000586">
    <property type="protein sequence ID" value="RWS14938.1"/>
    <property type="molecule type" value="Genomic_DNA"/>
</dbReference>
<dbReference type="SUPFAM" id="SSF158235">
    <property type="entry name" value="SOCS box-like"/>
    <property type="match status" value="1"/>
</dbReference>
<keyword evidence="5" id="KW-0677">Repeat</keyword>
<feature type="compositionally biased region" description="Low complexity" evidence="6">
    <location>
        <begin position="496"/>
        <end position="513"/>
    </location>
</feature>
<keyword evidence="4" id="KW-0853">WD repeat</keyword>
<feature type="region of interest" description="Disordered" evidence="6">
    <location>
        <begin position="489"/>
        <end position="557"/>
    </location>
</feature>
<dbReference type="Pfam" id="PF07525">
    <property type="entry name" value="SOCS_box"/>
    <property type="match status" value="1"/>
</dbReference>
<feature type="compositionally biased region" description="Low complexity" evidence="6">
    <location>
        <begin position="546"/>
        <end position="556"/>
    </location>
</feature>
<proteinExistence type="inferred from homology"/>
<dbReference type="PROSITE" id="PS50225">
    <property type="entry name" value="SOCS"/>
    <property type="match status" value="1"/>
</dbReference>
<dbReference type="STRING" id="1965070.A0A3S3Q6M8"/>
<evidence type="ECO:0000256" key="4">
    <source>
        <dbReference type="ARBA" id="ARBA00022574"/>
    </source>
</evidence>
<feature type="compositionally biased region" description="Low complexity" evidence="6">
    <location>
        <begin position="1094"/>
        <end position="1110"/>
    </location>
</feature>
<evidence type="ECO:0000256" key="6">
    <source>
        <dbReference type="SAM" id="MobiDB-lite"/>
    </source>
</evidence>
<dbReference type="Gene3D" id="2.130.10.10">
    <property type="entry name" value="YVTN repeat-like/Quinoprotein amine dehydrogenase"/>
    <property type="match status" value="2"/>
</dbReference>
<evidence type="ECO:0000313" key="12">
    <source>
        <dbReference type="Proteomes" id="UP000285301"/>
    </source>
</evidence>
<comment type="similarity">
    <text evidence="2">Belongs to the TUB family.</text>
</comment>
<feature type="domain" description="SOCS box" evidence="7">
    <location>
        <begin position="356"/>
        <end position="406"/>
    </location>
</feature>
<dbReference type="InterPro" id="IPR000007">
    <property type="entry name" value="Tubby_C"/>
</dbReference>
<dbReference type="GO" id="GO:0035556">
    <property type="term" value="P:intracellular signal transduction"/>
    <property type="evidence" value="ECO:0007669"/>
    <property type="project" value="InterPro"/>
</dbReference>
<dbReference type="InterPro" id="IPR056159">
    <property type="entry name" value="Beta-prop_IFT121_TULP_N"/>
</dbReference>
<feature type="region of interest" description="Disordered" evidence="6">
    <location>
        <begin position="628"/>
        <end position="666"/>
    </location>
</feature>
<evidence type="ECO:0000256" key="5">
    <source>
        <dbReference type="ARBA" id="ARBA00022737"/>
    </source>
</evidence>
<feature type="region of interest" description="Disordered" evidence="6">
    <location>
        <begin position="1092"/>
        <end position="1120"/>
    </location>
</feature>
<evidence type="ECO:0000313" key="9">
    <source>
        <dbReference type="EMBL" id="RWS14336.1"/>
    </source>
</evidence>
<dbReference type="PANTHER" id="PTHR16517">
    <property type="entry name" value="TUBBY-RELATED"/>
    <property type="match status" value="1"/>
</dbReference>
<evidence type="ECO:0000313" key="10">
    <source>
        <dbReference type="EMBL" id="RWS14364.1"/>
    </source>
</evidence>
<dbReference type="Pfam" id="PF01167">
    <property type="entry name" value="Tub"/>
    <property type="match status" value="1"/>
</dbReference>
<dbReference type="InterPro" id="IPR001496">
    <property type="entry name" value="SOCS_box"/>
</dbReference>
<dbReference type="Pfam" id="PF24797">
    <property type="entry name" value="Beta-prop_WDR35_TULP_N"/>
    <property type="match status" value="1"/>
</dbReference>
<dbReference type="EMBL" id="NCKU01000751">
    <property type="protein sequence ID" value="RWS14336.1"/>
    <property type="molecule type" value="Genomic_DNA"/>
</dbReference>
<dbReference type="SUPFAM" id="SSF54518">
    <property type="entry name" value="Tubby C-terminal domain-like"/>
    <property type="match status" value="1"/>
</dbReference>